<proteinExistence type="inferred from homology"/>
<evidence type="ECO:0000256" key="8">
    <source>
        <dbReference type="ARBA" id="ARBA00022842"/>
    </source>
</evidence>
<dbReference type="Pfam" id="PF01909">
    <property type="entry name" value="NTP_transf_2"/>
    <property type="match status" value="1"/>
</dbReference>
<gene>
    <name evidence="11" type="ORF">CY0110_05647</name>
</gene>
<evidence type="ECO:0000256" key="5">
    <source>
        <dbReference type="ARBA" id="ARBA00022723"/>
    </source>
</evidence>
<dbReference type="eggNOG" id="COG1669">
    <property type="taxonomic scope" value="Bacteria"/>
</dbReference>
<name>A3IQ89_9CHRO</name>
<dbReference type="InterPro" id="IPR002934">
    <property type="entry name" value="Polymerase_NTP_transf_dom"/>
</dbReference>
<evidence type="ECO:0000313" key="12">
    <source>
        <dbReference type="Proteomes" id="UP000003781"/>
    </source>
</evidence>
<evidence type="ECO:0000256" key="1">
    <source>
        <dbReference type="ARBA" id="ARBA00001946"/>
    </source>
</evidence>
<dbReference type="EMBL" id="AAXW01000014">
    <property type="protein sequence ID" value="EAZ91429.1"/>
    <property type="molecule type" value="Genomic_DNA"/>
</dbReference>
<dbReference type="PANTHER" id="PTHR33571:SF12">
    <property type="entry name" value="BSL3053 PROTEIN"/>
    <property type="match status" value="1"/>
</dbReference>
<reference evidence="11 12" key="1">
    <citation type="submission" date="2007-03" db="EMBL/GenBank/DDBJ databases">
        <authorList>
            <person name="Stal L."/>
            <person name="Ferriera S."/>
            <person name="Johnson J."/>
            <person name="Kravitz S."/>
            <person name="Beeson K."/>
            <person name="Sutton G."/>
            <person name="Rogers Y.-H."/>
            <person name="Friedman R."/>
            <person name="Frazier M."/>
            <person name="Venter J.C."/>
        </authorList>
    </citation>
    <scope>NUCLEOTIDE SEQUENCE [LARGE SCALE GENOMIC DNA]</scope>
    <source>
        <strain evidence="11 12">CCY0110</strain>
    </source>
</reference>
<dbReference type="RefSeq" id="WP_008275555.1">
    <property type="nucleotide sequence ID" value="NZ_AAXW01000014.1"/>
</dbReference>
<accession>A3IQ89</accession>
<keyword evidence="4" id="KW-0548">Nucleotidyltransferase</keyword>
<feature type="domain" description="Polymerase nucleotidyl transferase" evidence="10">
    <location>
        <begin position="14"/>
        <end position="94"/>
    </location>
</feature>
<dbReference type="SUPFAM" id="SSF81301">
    <property type="entry name" value="Nucleotidyltransferase"/>
    <property type="match status" value="1"/>
</dbReference>
<evidence type="ECO:0000256" key="6">
    <source>
        <dbReference type="ARBA" id="ARBA00022741"/>
    </source>
</evidence>
<dbReference type="GO" id="GO:0005524">
    <property type="term" value="F:ATP binding"/>
    <property type="evidence" value="ECO:0007669"/>
    <property type="project" value="UniProtKB-KW"/>
</dbReference>
<dbReference type="CDD" id="cd05403">
    <property type="entry name" value="NT_KNTase_like"/>
    <property type="match status" value="1"/>
</dbReference>
<evidence type="ECO:0000256" key="4">
    <source>
        <dbReference type="ARBA" id="ARBA00022695"/>
    </source>
</evidence>
<keyword evidence="8" id="KW-0460">Magnesium</keyword>
<dbReference type="InterPro" id="IPR043519">
    <property type="entry name" value="NT_sf"/>
</dbReference>
<evidence type="ECO:0000256" key="9">
    <source>
        <dbReference type="ARBA" id="ARBA00038276"/>
    </source>
</evidence>
<evidence type="ECO:0000256" key="7">
    <source>
        <dbReference type="ARBA" id="ARBA00022840"/>
    </source>
</evidence>
<comment type="caution">
    <text evidence="11">The sequence shown here is derived from an EMBL/GenBank/DDBJ whole genome shotgun (WGS) entry which is preliminary data.</text>
</comment>
<evidence type="ECO:0000256" key="3">
    <source>
        <dbReference type="ARBA" id="ARBA00022679"/>
    </source>
</evidence>
<organism evidence="11 12">
    <name type="scientific">Crocosphaera chwakensis CCY0110</name>
    <dbReference type="NCBI Taxonomy" id="391612"/>
    <lineage>
        <taxon>Bacteria</taxon>
        <taxon>Bacillati</taxon>
        <taxon>Cyanobacteriota</taxon>
        <taxon>Cyanophyceae</taxon>
        <taxon>Oscillatoriophycideae</taxon>
        <taxon>Chroococcales</taxon>
        <taxon>Aphanothecaceae</taxon>
        <taxon>Crocosphaera</taxon>
        <taxon>Crocosphaera chwakensis</taxon>
    </lineage>
</organism>
<keyword evidence="12" id="KW-1185">Reference proteome</keyword>
<dbReference type="OrthoDB" id="561385at2"/>
<keyword evidence="2" id="KW-1277">Toxin-antitoxin system</keyword>
<dbReference type="GO" id="GO:0046872">
    <property type="term" value="F:metal ion binding"/>
    <property type="evidence" value="ECO:0007669"/>
    <property type="project" value="UniProtKB-KW"/>
</dbReference>
<dbReference type="PANTHER" id="PTHR33571">
    <property type="entry name" value="SSL8005 PROTEIN"/>
    <property type="match status" value="1"/>
</dbReference>
<evidence type="ECO:0000313" key="11">
    <source>
        <dbReference type="EMBL" id="EAZ91429.1"/>
    </source>
</evidence>
<keyword evidence="3 11" id="KW-0808">Transferase</keyword>
<protein>
    <submittedName>
        <fullName evidence="11">Nucleotidyltransferase domain, putative</fullName>
    </submittedName>
</protein>
<comment type="cofactor">
    <cofactor evidence="1">
        <name>Mg(2+)</name>
        <dbReference type="ChEBI" id="CHEBI:18420"/>
    </cofactor>
</comment>
<evidence type="ECO:0000259" key="10">
    <source>
        <dbReference type="Pfam" id="PF01909"/>
    </source>
</evidence>
<sequence>MKLKQILQEKRENILKIAAQHGAFNIHIFGSVARGEETQDSDIDFLVEMESGRNLLDRIALIQDLEDYLGYKVDVATIKSLRDYFKEKIIKEAIPL</sequence>
<keyword evidence="5" id="KW-0479">Metal-binding</keyword>
<dbReference type="GO" id="GO:0016779">
    <property type="term" value="F:nucleotidyltransferase activity"/>
    <property type="evidence" value="ECO:0007669"/>
    <property type="project" value="UniProtKB-KW"/>
</dbReference>
<keyword evidence="7" id="KW-0067">ATP-binding</keyword>
<evidence type="ECO:0000256" key="2">
    <source>
        <dbReference type="ARBA" id="ARBA00022649"/>
    </source>
</evidence>
<dbReference type="Proteomes" id="UP000003781">
    <property type="component" value="Unassembled WGS sequence"/>
</dbReference>
<comment type="similarity">
    <text evidence="9">Belongs to the MntA antitoxin family.</text>
</comment>
<keyword evidence="6" id="KW-0547">Nucleotide-binding</keyword>
<dbReference type="Gene3D" id="3.30.460.10">
    <property type="entry name" value="Beta Polymerase, domain 2"/>
    <property type="match status" value="1"/>
</dbReference>
<dbReference type="InterPro" id="IPR052038">
    <property type="entry name" value="Type-VII_TA_antitoxin"/>
</dbReference>
<dbReference type="AlphaFoldDB" id="A3IQ89"/>